<organism evidence="2 3">
    <name type="scientific">Ophiostoma piceae (strain UAMH 11346)</name>
    <name type="common">Sap stain fungus</name>
    <dbReference type="NCBI Taxonomy" id="1262450"/>
    <lineage>
        <taxon>Eukaryota</taxon>
        <taxon>Fungi</taxon>
        <taxon>Dikarya</taxon>
        <taxon>Ascomycota</taxon>
        <taxon>Pezizomycotina</taxon>
        <taxon>Sordariomycetes</taxon>
        <taxon>Sordariomycetidae</taxon>
        <taxon>Ophiostomatales</taxon>
        <taxon>Ophiostomataceae</taxon>
        <taxon>Ophiostoma</taxon>
    </lineage>
</organism>
<dbReference type="PANTHER" id="PTHR34861:SF11">
    <property type="entry name" value="CYCLASE"/>
    <property type="match status" value="1"/>
</dbReference>
<dbReference type="AlphaFoldDB" id="S3CE67"/>
<dbReference type="Pfam" id="PF04199">
    <property type="entry name" value="Cyclase"/>
    <property type="match status" value="1"/>
</dbReference>
<comment type="similarity">
    <text evidence="1">Belongs to the Cyclase 1 superfamily.</text>
</comment>
<reference evidence="2 3" key="1">
    <citation type="journal article" date="2013" name="BMC Genomics">
        <title>The genome and transcriptome of the pine saprophyte Ophiostoma piceae, and a comparison with the bark beetle-associated pine pathogen Grosmannia clavigera.</title>
        <authorList>
            <person name="Haridas S."/>
            <person name="Wang Y."/>
            <person name="Lim L."/>
            <person name="Massoumi Alamouti S."/>
            <person name="Jackman S."/>
            <person name="Docking R."/>
            <person name="Robertson G."/>
            <person name="Birol I."/>
            <person name="Bohlmann J."/>
            <person name="Breuil C."/>
        </authorList>
    </citation>
    <scope>NUCLEOTIDE SEQUENCE [LARGE SCALE GENOMIC DNA]</scope>
    <source>
        <strain evidence="2 3">UAMH 11346</strain>
    </source>
</reference>
<dbReference type="VEuPathDB" id="FungiDB:F503_06187"/>
<accession>S3CE67</accession>
<protein>
    <submittedName>
        <fullName evidence="2">Cyclase protein</fullName>
    </submittedName>
</protein>
<dbReference type="SUPFAM" id="SSF102198">
    <property type="entry name" value="Putative cyclase"/>
    <property type="match status" value="1"/>
</dbReference>
<dbReference type="EMBL" id="KE148159">
    <property type="protein sequence ID" value="EPE04638.1"/>
    <property type="molecule type" value="Genomic_DNA"/>
</dbReference>
<keyword evidence="3" id="KW-1185">Reference proteome</keyword>
<evidence type="ECO:0000313" key="2">
    <source>
        <dbReference type="EMBL" id="EPE04638.1"/>
    </source>
</evidence>
<evidence type="ECO:0000256" key="1">
    <source>
        <dbReference type="ARBA" id="ARBA00007865"/>
    </source>
</evidence>
<dbReference type="InterPro" id="IPR007325">
    <property type="entry name" value="KFase/CYL"/>
</dbReference>
<dbReference type="STRING" id="1262450.S3CE67"/>
<dbReference type="OrthoDB" id="5396at2759"/>
<dbReference type="GO" id="GO:0019441">
    <property type="term" value="P:L-tryptophan catabolic process to kynurenine"/>
    <property type="evidence" value="ECO:0007669"/>
    <property type="project" value="InterPro"/>
</dbReference>
<proteinExistence type="inferred from homology"/>
<name>S3CE67_OPHP1</name>
<dbReference type="InterPro" id="IPR037175">
    <property type="entry name" value="KFase_sf"/>
</dbReference>
<sequence length="283" mass="30453">MSSSSVPARPPFSALPLDTSGPPGNAWGLYRADDQLGALNMLTPEVVAASAAMQQSVDGFRHFGYQKAKRFYNNTPAESLTGDHLGINIWLDKGGIVGRGVLLDYASLCKRHALSIDPFSSTCIPMSHIHQMVEEQKLTLRTGDILLIRVGFTAAYDKLDINAQIALAQRPSPGFLGVGPSTAVLQWIWESGFAAVAGDAPSFEQAPVRGHWRSNTLQDHVKDGGMVHQVLLGGWSVPIGELFDLEKLSATCSRLQRRSFFISSMPLNVPGGVASPPDAVAIF</sequence>
<dbReference type="eggNOG" id="ENOG502RKE6">
    <property type="taxonomic scope" value="Eukaryota"/>
</dbReference>
<gene>
    <name evidence="2" type="ORF">F503_06187</name>
</gene>
<dbReference type="HOGENOM" id="CLU_030671_1_0_1"/>
<dbReference type="Proteomes" id="UP000016923">
    <property type="component" value="Unassembled WGS sequence"/>
</dbReference>
<dbReference type="Gene3D" id="3.50.30.50">
    <property type="entry name" value="Putative cyclase"/>
    <property type="match status" value="1"/>
</dbReference>
<evidence type="ECO:0000313" key="3">
    <source>
        <dbReference type="Proteomes" id="UP000016923"/>
    </source>
</evidence>
<dbReference type="GO" id="GO:0004061">
    <property type="term" value="F:arylformamidase activity"/>
    <property type="evidence" value="ECO:0007669"/>
    <property type="project" value="InterPro"/>
</dbReference>
<dbReference type="PANTHER" id="PTHR34861">
    <property type="match status" value="1"/>
</dbReference>
<dbReference type="OMA" id="NIWVENG"/>